<protein>
    <submittedName>
        <fullName evidence="1">DnaJ-domain-containing protein</fullName>
    </submittedName>
</protein>
<reference evidence="1 2" key="1">
    <citation type="journal article" date="2019" name="Nat. Ecol. Evol.">
        <title>Megaphylogeny resolves global patterns of mushroom evolution.</title>
        <authorList>
            <person name="Varga T."/>
            <person name="Krizsan K."/>
            <person name="Foldi C."/>
            <person name="Dima B."/>
            <person name="Sanchez-Garcia M."/>
            <person name="Sanchez-Ramirez S."/>
            <person name="Szollosi G.J."/>
            <person name="Szarkandi J.G."/>
            <person name="Papp V."/>
            <person name="Albert L."/>
            <person name="Andreopoulos W."/>
            <person name="Angelini C."/>
            <person name="Antonin V."/>
            <person name="Barry K.W."/>
            <person name="Bougher N.L."/>
            <person name="Buchanan P."/>
            <person name="Buyck B."/>
            <person name="Bense V."/>
            <person name="Catcheside P."/>
            <person name="Chovatia M."/>
            <person name="Cooper J."/>
            <person name="Damon W."/>
            <person name="Desjardin D."/>
            <person name="Finy P."/>
            <person name="Geml J."/>
            <person name="Haridas S."/>
            <person name="Hughes K."/>
            <person name="Justo A."/>
            <person name="Karasinski D."/>
            <person name="Kautmanova I."/>
            <person name="Kiss B."/>
            <person name="Kocsube S."/>
            <person name="Kotiranta H."/>
            <person name="LaButti K.M."/>
            <person name="Lechner B.E."/>
            <person name="Liimatainen K."/>
            <person name="Lipzen A."/>
            <person name="Lukacs Z."/>
            <person name="Mihaltcheva S."/>
            <person name="Morgado L.N."/>
            <person name="Niskanen T."/>
            <person name="Noordeloos M.E."/>
            <person name="Ohm R.A."/>
            <person name="Ortiz-Santana B."/>
            <person name="Ovrebo C."/>
            <person name="Racz N."/>
            <person name="Riley R."/>
            <person name="Savchenko A."/>
            <person name="Shiryaev A."/>
            <person name="Soop K."/>
            <person name="Spirin V."/>
            <person name="Szebenyi C."/>
            <person name="Tomsovsky M."/>
            <person name="Tulloss R.E."/>
            <person name="Uehling J."/>
            <person name="Grigoriev I.V."/>
            <person name="Vagvolgyi C."/>
            <person name="Papp T."/>
            <person name="Martin F.M."/>
            <person name="Miettinen O."/>
            <person name="Hibbett D.S."/>
            <person name="Nagy L.G."/>
        </authorList>
    </citation>
    <scope>NUCLEOTIDE SEQUENCE [LARGE SCALE GENOMIC DNA]</scope>
    <source>
        <strain evidence="1 2">NL-1719</strain>
    </source>
</reference>
<evidence type="ECO:0000313" key="2">
    <source>
        <dbReference type="Proteomes" id="UP000308600"/>
    </source>
</evidence>
<gene>
    <name evidence="1" type="ORF">BDN72DRAFT_889904</name>
</gene>
<dbReference type="Proteomes" id="UP000308600">
    <property type="component" value="Unassembled WGS sequence"/>
</dbReference>
<name>A0ACD3AC70_9AGAR</name>
<evidence type="ECO:0000313" key="1">
    <source>
        <dbReference type="EMBL" id="TFK62999.1"/>
    </source>
</evidence>
<keyword evidence="2" id="KW-1185">Reference proteome</keyword>
<dbReference type="EMBL" id="ML208545">
    <property type="protein sequence ID" value="TFK62999.1"/>
    <property type="molecule type" value="Genomic_DNA"/>
</dbReference>
<sequence>MESNKDEAQRCLSISKKHYDAGNWSAARKFCQKSITLFETPEAVRLLASINAGETQAGSSAAGSSSSGAEAHPSASGTKQRHNQASGNGNGSTTSGTGSNGTAGGMGGEKREYTTEQHATVKRVRACKVTEYYEILSVQRECEEGEIKKAYRKLALALHPDKNGAPGADEAFKMVSKAFQVLSDPQKRAVYDRSGGDPESRFGGRSPDSGFGGGGTTFNGGNFEGELSPEELFNMFFGGGNAFRGGPFGNAFGGNFGGGPAVFTFGPGGFRTARTGARAQAQTANEPRSVFIQLLPLLILFAFSLISTIPTFFSSPPVPDPHFAFTGSSRFNVELATASHGVKYHVNGKDFMSHPVIGPELARQGIDITKLATTQDGKTQRGQALSKFEVSVEKHYAQDLYLQCQRGVDKRDRLRTAEIGILGIGTDWKKVEQITKEPIPSCDELKRMGYSLR</sequence>
<proteinExistence type="predicted"/>
<organism evidence="1 2">
    <name type="scientific">Pluteus cervinus</name>
    <dbReference type="NCBI Taxonomy" id="181527"/>
    <lineage>
        <taxon>Eukaryota</taxon>
        <taxon>Fungi</taxon>
        <taxon>Dikarya</taxon>
        <taxon>Basidiomycota</taxon>
        <taxon>Agaricomycotina</taxon>
        <taxon>Agaricomycetes</taxon>
        <taxon>Agaricomycetidae</taxon>
        <taxon>Agaricales</taxon>
        <taxon>Pluteineae</taxon>
        <taxon>Pluteaceae</taxon>
        <taxon>Pluteus</taxon>
    </lineage>
</organism>
<accession>A0ACD3AC70</accession>